<gene>
    <name evidence="8" type="ORF">CRG98_029943</name>
</gene>
<evidence type="ECO:0000313" key="9">
    <source>
        <dbReference type="Proteomes" id="UP000233551"/>
    </source>
</evidence>
<evidence type="ECO:0000313" key="8">
    <source>
        <dbReference type="EMBL" id="PKI49698.1"/>
    </source>
</evidence>
<dbReference type="STRING" id="22663.A0A2I0J0C5"/>
<dbReference type="SUPFAM" id="SSF48452">
    <property type="entry name" value="TPR-like"/>
    <property type="match status" value="1"/>
</dbReference>
<evidence type="ECO:0000256" key="6">
    <source>
        <dbReference type="SAM" id="MobiDB-lite"/>
    </source>
</evidence>
<evidence type="ECO:0000256" key="4">
    <source>
        <dbReference type="ARBA" id="ARBA00022840"/>
    </source>
</evidence>
<keyword evidence="2 5" id="KW-0378">Hydrolase</keyword>
<dbReference type="PANTHER" id="PTHR21529:SF4">
    <property type="entry name" value="TPR AND ANKYRIN REPEAT-CONTAINING PROTEIN 1"/>
    <property type="match status" value="1"/>
</dbReference>
<feature type="compositionally biased region" description="Basic residues" evidence="6">
    <location>
        <begin position="1330"/>
        <end position="1342"/>
    </location>
</feature>
<dbReference type="InterPro" id="IPR027417">
    <property type="entry name" value="P-loop_NTPase"/>
</dbReference>
<keyword evidence="9" id="KW-1185">Reference proteome</keyword>
<feature type="domain" description="UvrD-like helicase ATP-binding" evidence="7">
    <location>
        <begin position="26"/>
        <end position="343"/>
    </location>
</feature>
<dbReference type="EMBL" id="PGOL01002217">
    <property type="protein sequence ID" value="PKI49698.1"/>
    <property type="molecule type" value="Genomic_DNA"/>
</dbReference>
<dbReference type="GO" id="GO:0004386">
    <property type="term" value="F:helicase activity"/>
    <property type="evidence" value="ECO:0007669"/>
    <property type="project" value="UniProtKB-UniRule"/>
</dbReference>
<dbReference type="Pfam" id="PF00580">
    <property type="entry name" value="UvrD-helicase"/>
    <property type="match status" value="1"/>
</dbReference>
<sequence>MKFYPLSSDIVNHLLSNKDGKEVELPFEVTNEEREIINSPRSTFILGRSGTGKTTILTMKLFKKEQLYQMALDRDGDGGFSDRANTEVRDEDPNTDVLHQLFVTVSPKLCFAVRRHISQLKRGKVGPVRSLALQTYVRAKEVNFEKFCATYLPHFNETLMRKLDPSRVFTEIISHIKGGIRVADSPNGRISREDYVLLSEGRASTLTADEREKVYDIFQDYEKMKAMNGEFDLSDLVNDLHSRLRHEKWKGDRMEFVYIDEVQDLTMGQIALFKYVSSNVEEGFVFSGDTAQTIARGIDFRFEDIRFLFYKEFLHGLGDEVRQNLHRGRISKVFHLSQNFRTHAAILKLAQSVINLLSHYFPLLIDILSPEDVLLYNFFGSSPMKNQWRVIYEYLKEQNLLDNSFPRGFPNFDLAKHNILCSELKQLYVAITRTRQRLWIVESNMEFSKPMFDYWRKLCLIQVRKLDNSLAEEMKVASTPEQWKSQGWKLLDENNYEMAAMCFERAQFALGEKFAKAAGLNAAADQMSISNPEEASHFRRQAGEMYESIGKNERAAQCFLALKDYERAGTLFESIGMAEFAAECFYELKEYERAGRIYLEKCGESSLERAGECFLLAGCCSQAADVYSKGNFFSQCLSACAQGNLFELGLSYIQSWKEGAKTSKPDIVKIEQDFLETCAHHYYEQKDFKMMMRFVKVFPFVEAMRSFLRSLNCLEELLSMEEEFGNFLEAANVAKLKGDILLEARLLGKGGHFKEAAMSILWYVLYSSLWGTPGSRGWPLKKFEGKEHLLRIAKSYAILVSEPFYHYAQIQSTILLDEVISLPELGDLLSGSSRNKNITGEILCSWKILDCLEKQEANEYRSYVEFCLNYLGVLKLYNSKAEPICLLLNPEVEWARDIGDGSFRRNGKLVPLELRHFVIAAKKYWGSELVSVSIEVLHCLDALYKLRSSVGISKPEFSQCRILIHIYEVAEFLLTSKSLICHQSDKQVLWNFIQDSTSRYLSCVFPLDWRSSLRANKVSLRGSKASSRLLRQAFQLLDPKKKLSYGQIGRITMIILGSGKLDSPSYLKVLECFQKNTPWKILFDCLHREEGRGSSRNVFLEVSAVQKFHVALAETFNANWRKEVDYISPSCFLYLLEWLLILSSSFRPYMFTTESGFVEWLMFHEGDRMVPPNSVPHPVEPFKLILEFIPYAVQLLLRNISDTVKWIVDFDECLSAFHLALNEHIWEAKGNFLGEEALPNTFRQNLLGMLDDLRQLHAALSFSDRKLEDKISGIVEISRRLQLRRPMLEHFLYHMFRERSSDAEVNPEDSHASTATSQGAENKNQGNNKSKAKKKKSKRGRK</sequence>
<dbReference type="Proteomes" id="UP000233551">
    <property type="component" value="Unassembled WGS sequence"/>
</dbReference>
<feature type="binding site" evidence="5">
    <location>
        <begin position="47"/>
        <end position="54"/>
    </location>
    <ligand>
        <name>ATP</name>
        <dbReference type="ChEBI" id="CHEBI:30616"/>
    </ligand>
</feature>
<feature type="region of interest" description="Disordered" evidence="6">
    <location>
        <begin position="1301"/>
        <end position="1342"/>
    </location>
</feature>
<dbReference type="InterPro" id="IPR011990">
    <property type="entry name" value="TPR-like_helical_dom_sf"/>
</dbReference>
<organism evidence="8 9">
    <name type="scientific">Punica granatum</name>
    <name type="common">Pomegranate</name>
    <dbReference type="NCBI Taxonomy" id="22663"/>
    <lineage>
        <taxon>Eukaryota</taxon>
        <taxon>Viridiplantae</taxon>
        <taxon>Streptophyta</taxon>
        <taxon>Embryophyta</taxon>
        <taxon>Tracheophyta</taxon>
        <taxon>Spermatophyta</taxon>
        <taxon>Magnoliopsida</taxon>
        <taxon>eudicotyledons</taxon>
        <taxon>Gunneridae</taxon>
        <taxon>Pentapetalae</taxon>
        <taxon>rosids</taxon>
        <taxon>malvids</taxon>
        <taxon>Myrtales</taxon>
        <taxon>Lythraceae</taxon>
        <taxon>Punica</taxon>
    </lineage>
</organism>
<dbReference type="SUPFAM" id="SSF52540">
    <property type="entry name" value="P-loop containing nucleoside triphosphate hydrolases"/>
    <property type="match status" value="1"/>
</dbReference>
<evidence type="ECO:0000256" key="3">
    <source>
        <dbReference type="ARBA" id="ARBA00022806"/>
    </source>
</evidence>
<feature type="compositionally biased region" description="Polar residues" evidence="6">
    <location>
        <begin position="1312"/>
        <end position="1321"/>
    </location>
</feature>
<protein>
    <recommendedName>
        <fullName evidence="7">UvrD-like helicase ATP-binding domain-containing protein</fullName>
    </recommendedName>
</protein>
<evidence type="ECO:0000256" key="1">
    <source>
        <dbReference type="ARBA" id="ARBA00022741"/>
    </source>
</evidence>
<comment type="caution">
    <text evidence="8">The sequence shown here is derived from an EMBL/GenBank/DDBJ whole genome shotgun (WGS) entry which is preliminary data.</text>
</comment>
<evidence type="ECO:0000256" key="2">
    <source>
        <dbReference type="ARBA" id="ARBA00022801"/>
    </source>
</evidence>
<dbReference type="GO" id="GO:0005524">
    <property type="term" value="F:ATP binding"/>
    <property type="evidence" value="ECO:0007669"/>
    <property type="project" value="UniProtKB-UniRule"/>
</dbReference>
<dbReference type="PROSITE" id="PS51198">
    <property type="entry name" value="UVRD_HELICASE_ATP_BIND"/>
    <property type="match status" value="1"/>
</dbReference>
<dbReference type="InterPro" id="IPR014016">
    <property type="entry name" value="UvrD-like_ATP-bd"/>
</dbReference>
<name>A0A2I0J0C5_PUNGR</name>
<keyword evidence="3 5" id="KW-0347">Helicase</keyword>
<accession>A0A2I0J0C5</accession>
<proteinExistence type="predicted"/>
<dbReference type="Gene3D" id="3.40.50.300">
    <property type="entry name" value="P-loop containing nucleotide triphosphate hydrolases"/>
    <property type="match status" value="1"/>
</dbReference>
<evidence type="ECO:0000259" key="7">
    <source>
        <dbReference type="PROSITE" id="PS51198"/>
    </source>
</evidence>
<dbReference type="InterPro" id="IPR039904">
    <property type="entry name" value="TRANK1"/>
</dbReference>
<keyword evidence="1 5" id="KW-0547">Nucleotide-binding</keyword>
<evidence type="ECO:0000256" key="5">
    <source>
        <dbReference type="PROSITE-ProRule" id="PRU00560"/>
    </source>
</evidence>
<keyword evidence="4 5" id="KW-0067">ATP-binding</keyword>
<dbReference type="PANTHER" id="PTHR21529">
    <property type="entry name" value="MAMMARY TURMOR VIRUS RECEPTOR HOMOLOG 1, 2 MTVR1, 2"/>
    <property type="match status" value="1"/>
</dbReference>
<dbReference type="GO" id="GO:0016787">
    <property type="term" value="F:hydrolase activity"/>
    <property type="evidence" value="ECO:0007669"/>
    <property type="project" value="UniProtKB-UniRule"/>
</dbReference>
<reference evidence="8 9" key="1">
    <citation type="submission" date="2017-11" db="EMBL/GenBank/DDBJ databases">
        <title>De-novo sequencing of pomegranate (Punica granatum L.) genome.</title>
        <authorList>
            <person name="Akparov Z."/>
            <person name="Amiraslanov A."/>
            <person name="Hajiyeva S."/>
            <person name="Abbasov M."/>
            <person name="Kaur K."/>
            <person name="Hamwieh A."/>
            <person name="Solovyev V."/>
            <person name="Salamov A."/>
            <person name="Braich B."/>
            <person name="Kosarev P."/>
            <person name="Mahmoud A."/>
            <person name="Hajiyev E."/>
            <person name="Babayeva S."/>
            <person name="Izzatullayeva V."/>
            <person name="Mammadov A."/>
            <person name="Mammadov A."/>
            <person name="Sharifova S."/>
            <person name="Ojaghi J."/>
            <person name="Eynullazada K."/>
            <person name="Bayramov B."/>
            <person name="Abdulazimova A."/>
            <person name="Shahmuradov I."/>
        </authorList>
    </citation>
    <scope>NUCLEOTIDE SEQUENCE [LARGE SCALE GENOMIC DNA]</scope>
    <source>
        <strain evidence="9">cv. AG2017</strain>
        <tissue evidence="8">Leaf</tissue>
    </source>
</reference>